<evidence type="ECO:0000256" key="1">
    <source>
        <dbReference type="ARBA" id="ARBA00004496"/>
    </source>
</evidence>
<reference evidence="10 11" key="1">
    <citation type="submission" date="2020-04" db="EMBL/GenBank/DDBJ databases">
        <title>Genome sequencing of novel species.</title>
        <authorList>
            <person name="Heo J."/>
            <person name="Kim S.-J."/>
            <person name="Kim J.-S."/>
            <person name="Hong S.-B."/>
            <person name="Kwon S.-W."/>
        </authorList>
    </citation>
    <scope>NUCLEOTIDE SEQUENCE [LARGE SCALE GENOMIC DNA]</scope>
    <source>
        <strain evidence="10 11">MFER-1</strain>
    </source>
</reference>
<dbReference type="CDD" id="cd03131">
    <property type="entry name" value="GATase1_HTS"/>
    <property type="match status" value="1"/>
</dbReference>
<comment type="similarity">
    <text evidence="8">Belongs to the MetA family.</text>
</comment>
<dbReference type="Pfam" id="PF04204">
    <property type="entry name" value="HTS"/>
    <property type="match status" value="1"/>
</dbReference>
<accession>A0A7Z2VQW1</accession>
<comment type="function">
    <text evidence="8">Transfers an acetyl group from acetyl-CoA to L-homoserine, forming acetyl-L-homoserine.</text>
</comment>
<keyword evidence="4 8" id="KW-0808">Transferase</keyword>
<dbReference type="FunFam" id="3.40.50.880:FF:000004">
    <property type="entry name" value="Homoserine O-succinyltransferase"/>
    <property type="match status" value="1"/>
</dbReference>
<dbReference type="AlphaFoldDB" id="A0A7Z2VQW1"/>
<evidence type="ECO:0000256" key="4">
    <source>
        <dbReference type="ARBA" id="ARBA00022679"/>
    </source>
</evidence>
<dbReference type="GO" id="GO:0019281">
    <property type="term" value="P:L-methionine biosynthetic process from homoserine via O-succinyl-L-homoserine and cystathionine"/>
    <property type="evidence" value="ECO:0007669"/>
    <property type="project" value="InterPro"/>
</dbReference>
<comment type="catalytic activity">
    <reaction evidence="7 8">
        <text>L-homoserine + acetyl-CoA = O-acetyl-L-homoserine + CoA</text>
        <dbReference type="Rhea" id="RHEA:13701"/>
        <dbReference type="ChEBI" id="CHEBI:57287"/>
        <dbReference type="ChEBI" id="CHEBI:57288"/>
        <dbReference type="ChEBI" id="CHEBI:57476"/>
        <dbReference type="ChEBI" id="CHEBI:57716"/>
        <dbReference type="EC" id="2.3.1.31"/>
    </reaction>
</comment>
<dbReference type="Gene3D" id="3.40.50.880">
    <property type="match status" value="1"/>
</dbReference>
<dbReference type="Proteomes" id="UP000502248">
    <property type="component" value="Chromosome"/>
</dbReference>
<dbReference type="SUPFAM" id="SSF52317">
    <property type="entry name" value="Class I glutamine amidotransferase-like"/>
    <property type="match status" value="1"/>
</dbReference>
<dbReference type="PIRSF" id="PIRSF000450">
    <property type="entry name" value="H_ser_succinyltr"/>
    <property type="match status" value="1"/>
</dbReference>
<feature type="binding site" evidence="8">
    <location>
        <position position="249"/>
    </location>
    <ligand>
        <name>substrate</name>
    </ligand>
</feature>
<dbReference type="HAMAP" id="MF_00295">
    <property type="entry name" value="MetA_acyltransf"/>
    <property type="match status" value="1"/>
</dbReference>
<evidence type="ECO:0000256" key="6">
    <source>
        <dbReference type="ARBA" id="ARBA00023315"/>
    </source>
</evidence>
<feature type="site" description="Important for substrate specificity" evidence="8">
    <location>
        <position position="192"/>
    </location>
</feature>
<keyword evidence="5 8" id="KW-0486">Methionine biosynthesis</keyword>
<feature type="binding site" evidence="8">
    <location>
        <position position="163"/>
    </location>
    <ligand>
        <name>substrate</name>
    </ligand>
</feature>
<keyword evidence="11" id="KW-1185">Reference proteome</keyword>
<dbReference type="PANTHER" id="PTHR20919:SF0">
    <property type="entry name" value="HOMOSERINE O-SUCCINYLTRANSFERASE"/>
    <property type="match status" value="1"/>
</dbReference>
<evidence type="ECO:0000256" key="7">
    <source>
        <dbReference type="ARBA" id="ARBA00049043"/>
    </source>
</evidence>
<feature type="active site" evidence="8">
    <location>
        <position position="237"/>
    </location>
</feature>
<evidence type="ECO:0000256" key="9">
    <source>
        <dbReference type="PIRSR" id="PIRSR000450-1"/>
    </source>
</evidence>
<keyword evidence="6 8" id="KW-0012">Acyltransferase</keyword>
<proteinExistence type="inferred from homology"/>
<dbReference type="UniPathway" id="UPA00051">
    <property type="reaction ID" value="UER00074"/>
</dbReference>
<comment type="caution">
    <text evidence="8">Lacks conserved residue(s) required for the propagation of feature annotation.</text>
</comment>
<evidence type="ECO:0000256" key="8">
    <source>
        <dbReference type="HAMAP-Rule" id="MF_00295"/>
    </source>
</evidence>
<dbReference type="GO" id="GO:0004414">
    <property type="term" value="F:homoserine O-acetyltransferase activity"/>
    <property type="evidence" value="ECO:0007669"/>
    <property type="project" value="UniProtKB-EC"/>
</dbReference>
<protein>
    <recommendedName>
        <fullName evidence="8">Homoserine O-acetyltransferase</fullName>
        <shortName evidence="8">HAT</shortName>
        <ecNumber evidence="8">2.3.1.31</ecNumber>
    </recommendedName>
    <alternativeName>
        <fullName evidence="8">Homoserine transacetylase</fullName>
        <shortName evidence="8">HTA</shortName>
    </alternativeName>
</protein>
<dbReference type="PANTHER" id="PTHR20919">
    <property type="entry name" value="HOMOSERINE O-SUCCINYLTRANSFERASE"/>
    <property type="match status" value="1"/>
</dbReference>
<dbReference type="NCBIfam" id="TIGR01001">
    <property type="entry name" value="metA"/>
    <property type="match status" value="1"/>
</dbReference>
<dbReference type="KEGG" id="cheb:HH215_33470"/>
<comment type="pathway">
    <text evidence="8">Amino-acid biosynthesis; L-methionine biosynthesis via de novo pathway; O-acetyl-L-homoserine from L-homoserine: step 1/1.</text>
</comment>
<dbReference type="InterPro" id="IPR005697">
    <property type="entry name" value="HST_MetA"/>
</dbReference>
<dbReference type="EMBL" id="CP051680">
    <property type="protein sequence ID" value="QJD87612.1"/>
    <property type="molecule type" value="Genomic_DNA"/>
</dbReference>
<evidence type="ECO:0000256" key="5">
    <source>
        <dbReference type="ARBA" id="ARBA00023167"/>
    </source>
</evidence>
<feature type="binding site" evidence="8">
    <location>
        <position position="192"/>
    </location>
    <ligand>
        <name>substrate</name>
    </ligand>
</feature>
<dbReference type="GO" id="GO:0008899">
    <property type="term" value="F:homoserine O-succinyltransferase activity"/>
    <property type="evidence" value="ECO:0007669"/>
    <property type="project" value="UniProtKB-UniRule"/>
</dbReference>
<keyword evidence="3 8" id="KW-0028">Amino-acid biosynthesis</keyword>
<name>A0A7Z2VQW1_9BACL</name>
<gene>
    <name evidence="10" type="primary">metA</name>
    <name evidence="8" type="synonym">metAA</name>
    <name evidence="10" type="ORF">HH215_33470</name>
</gene>
<evidence type="ECO:0000313" key="11">
    <source>
        <dbReference type="Proteomes" id="UP000502248"/>
    </source>
</evidence>
<dbReference type="InterPro" id="IPR033752">
    <property type="entry name" value="MetA_family"/>
</dbReference>
<evidence type="ECO:0000313" key="10">
    <source>
        <dbReference type="EMBL" id="QJD87612.1"/>
    </source>
</evidence>
<keyword evidence="2 8" id="KW-0963">Cytoplasm</keyword>
<dbReference type="RefSeq" id="WP_169283855.1">
    <property type="nucleotide sequence ID" value="NZ_CP051680.1"/>
</dbReference>
<feature type="active site" description="Proton acceptor" evidence="8">
    <location>
        <position position="235"/>
    </location>
</feature>
<feature type="active site" description="Acyl-thioester intermediate" evidence="8 9">
    <location>
        <position position="142"/>
    </location>
</feature>
<feature type="site" description="Important for acyl-CoA specificity" evidence="8">
    <location>
        <position position="111"/>
    </location>
</feature>
<comment type="subcellular location">
    <subcellularLocation>
        <location evidence="1 8">Cytoplasm</location>
    </subcellularLocation>
</comment>
<evidence type="ECO:0000256" key="3">
    <source>
        <dbReference type="ARBA" id="ARBA00022605"/>
    </source>
</evidence>
<evidence type="ECO:0000256" key="2">
    <source>
        <dbReference type="ARBA" id="ARBA00022490"/>
    </source>
</evidence>
<dbReference type="EC" id="2.3.1.31" evidence="8"/>
<dbReference type="InterPro" id="IPR029062">
    <property type="entry name" value="Class_I_gatase-like"/>
</dbReference>
<dbReference type="GO" id="GO:0005737">
    <property type="term" value="C:cytoplasm"/>
    <property type="evidence" value="ECO:0007669"/>
    <property type="project" value="UniProtKB-SubCell"/>
</dbReference>
<organism evidence="10 11">
    <name type="scientific">Cohnella herbarum</name>
    <dbReference type="NCBI Taxonomy" id="2728023"/>
    <lineage>
        <taxon>Bacteria</taxon>
        <taxon>Bacillati</taxon>
        <taxon>Bacillota</taxon>
        <taxon>Bacilli</taxon>
        <taxon>Bacillales</taxon>
        <taxon>Paenibacillaceae</taxon>
        <taxon>Cohnella</taxon>
    </lineage>
</organism>
<sequence>MPIKVPDNLPAKEILAGENIFVMDESVAYRQDIRPLRIAILNLMPTKETTETQLLRLIGNTPLQLEAVLLHPKTHHSKNTSADHLASFYKTFDDIKDEQYDGFIITGAPVEHLPFEEVTYWDELKEIMDWTVGNVTSTFHICWGAQAGLYHHFGVPKYDLPEKMFGVYPHGISKPNVPLLRGFDEMFYVPQSRHTEVLKSDVDNVADLEIWSESEEAGVYIAATSDGKQIFVTGHSEYDAPSLKWEYDRDKAKGLRIDVPKNYYPNNDPSKIPVSTWRAHANLLFSNWLNYYVYQATPFELGKAKANQTTLR</sequence>